<evidence type="ECO:0000313" key="2">
    <source>
        <dbReference type="EMBL" id="DAF63522.1"/>
    </source>
</evidence>
<feature type="domain" description="N-acetyltransferase" evidence="1">
    <location>
        <begin position="46"/>
        <end position="203"/>
    </location>
</feature>
<dbReference type="InterPro" id="IPR016181">
    <property type="entry name" value="Acyl_CoA_acyltransferase"/>
</dbReference>
<organism evidence="2">
    <name type="scientific">Siphoviridae sp. ctwQT14</name>
    <dbReference type="NCBI Taxonomy" id="2827971"/>
    <lineage>
        <taxon>Viruses</taxon>
        <taxon>Duplodnaviria</taxon>
        <taxon>Heunggongvirae</taxon>
        <taxon>Uroviricota</taxon>
        <taxon>Caudoviricetes</taxon>
    </lineage>
</organism>
<dbReference type="GO" id="GO:0016747">
    <property type="term" value="F:acyltransferase activity, transferring groups other than amino-acyl groups"/>
    <property type="evidence" value="ECO:0007669"/>
    <property type="project" value="InterPro"/>
</dbReference>
<dbReference type="CDD" id="cd04301">
    <property type="entry name" value="NAT_SF"/>
    <property type="match status" value="1"/>
</dbReference>
<proteinExistence type="predicted"/>
<dbReference type="Pfam" id="PF13508">
    <property type="entry name" value="Acetyltransf_7"/>
    <property type="match status" value="1"/>
</dbReference>
<sequence length="203" mass="24143">MYLKSFCKNSKMGLYINTNDDFTEYNKGLDKYYSFVDLKIYDIENEDTEEPDEQELKLVARIETIIFDYDLIEEDDEDIVDVADSITGDVYSNIEELINSKYFDNNYIFVGNICSLERFYIMPEYRNKGIGKYLINNLCELIKEHSNINISYIVAFLKPMDFIDNKWVDTPNPQKMKNMMVEFYKNNGFKRIKKSNYFVFKNG</sequence>
<dbReference type="InterPro" id="IPR000182">
    <property type="entry name" value="GNAT_dom"/>
</dbReference>
<evidence type="ECO:0000259" key="1">
    <source>
        <dbReference type="PROSITE" id="PS51186"/>
    </source>
</evidence>
<dbReference type="SUPFAM" id="SSF55729">
    <property type="entry name" value="Acyl-CoA N-acyltransferases (Nat)"/>
    <property type="match status" value="1"/>
</dbReference>
<dbReference type="Gene3D" id="3.40.630.30">
    <property type="match status" value="1"/>
</dbReference>
<protein>
    <submittedName>
        <fullName evidence="2">Acetyltransferase domain containing protein</fullName>
    </submittedName>
</protein>
<dbReference type="EMBL" id="BK032842">
    <property type="protein sequence ID" value="DAF63522.1"/>
    <property type="molecule type" value="Genomic_DNA"/>
</dbReference>
<reference evidence="2" key="1">
    <citation type="journal article" date="2021" name="Proc. Natl. Acad. Sci. U.S.A.">
        <title>A Catalog of Tens of Thousands of Viruses from Human Metagenomes Reveals Hidden Associations with Chronic Diseases.</title>
        <authorList>
            <person name="Tisza M.J."/>
            <person name="Buck C.B."/>
        </authorList>
    </citation>
    <scope>NUCLEOTIDE SEQUENCE</scope>
    <source>
        <strain evidence="2">CtwQT14</strain>
    </source>
</reference>
<dbReference type="PROSITE" id="PS51186">
    <property type="entry name" value="GNAT"/>
    <property type="match status" value="1"/>
</dbReference>
<accession>A0A8S5TL63</accession>
<name>A0A8S5TL63_9CAUD</name>